<dbReference type="InterPro" id="IPR008979">
    <property type="entry name" value="Galactose-bd-like_sf"/>
</dbReference>
<dbReference type="PANTHER" id="PTHR36848:SF2">
    <property type="entry name" value="SECRETED PROTEIN"/>
    <property type="match status" value="1"/>
</dbReference>
<accession>A0A0G0Z7I5</accession>
<sequence>MPPLWLKDFANPPVSFRPVPFWSWNERMEPAEVRRQIDKIAEAGWGGIMIHSRIGLITPYLGNEWFDAVDAAIEQCRKYQLNVWLYDEDKWPSGFSGGTVPLANESFHMKTLIARSVHSAIPENVSPIGSPVNDLQIYKWTAPLGHAFFNGTCFPDHMSRPAMQKFIEEAYESYYQRYRDDYGQLIVAEFTDEPCTIFRRRLPIGSVPYTDELLEAFEQEYSYNPINKLHLLFVNSVDAQQFRIHYFRIINKLFEKNYSAQIGEWCRSHNIHLTGHYILEGGLYDQQCWGVNIMPNYRHMGIPGIDHLCRQIEERVSAKQCQSVANQYGQKRLISEMYGCAGQSLTFEDRLWIASQQMALGVNMLNYHLSLYTMAGCRKRDCPPNIFYQQPWWPVNKAIDEPLSRTCFALSQGQFHAEMLIIHPQESTFALWQSKAIYTPTQEDFTLAEYDEEPTAKGIKQTITSIEKEFLSLINVMLSSQRTFDFGAEAILADIGKVEFVDGQPVICMGQMRYALVILPGMLTIATTTLDLLEEFHRKGGQIIRCGQAPQLLDGIPSSRLAKWLEAIPSVTIDDVPIRIKTVIPPAVELVDANSEDARMLYVHIRNLGNDRLIYLVNLHRTRAFNASIKLHGQFNSVHQLDTITGEQTELKAIVDSNGLMVELPFAQTQSHLLLLSPKSADNKQISPIVNNPKRKSSFAPEEIKVERLDDNAITLDYASWREGTNDWASMPMPVIAIQERLNIIQYNGVLALRYPVHIQSLDKNRKVHLVIEYPDKYEIRVNQYPVKYNGLPFHIDFRWMPIDITGLLHEGRNTIELLCNNFQYGDLKIIKDQASRYGTEIEAIYLVGDFAVQGTPTNAKPASARWHAYGLPPIDVQCFAGDSFYLTNPIDLKFGDTTVQGLPFYAGRLKLSAKIPNVDLDGCKTFIEIDKLDVACGEVIVNAKTSGYFISHPFRVELKDISVDNSKQFSIILYSTLRNLLGPHHHAEGELTDTGPNCFKPWHGTQYEESPEVAKLLIDWTKGKHVPSKWKDDYCMVSFGNLGQIRIVNY</sequence>
<organism evidence="1 2">
    <name type="scientific">candidate division CPR1 bacterium GW2011_GWA2_42_17</name>
    <dbReference type="NCBI Taxonomy" id="1618341"/>
    <lineage>
        <taxon>Bacteria</taxon>
        <taxon>candidate division CPR1</taxon>
    </lineage>
</organism>
<dbReference type="PANTHER" id="PTHR36848">
    <property type="entry name" value="DNA-BINDING PROTEIN (PUTATIVE SECRETED PROTEIN)-RELATED"/>
    <property type="match status" value="1"/>
</dbReference>
<name>A0A0G0Z7I5_9BACT</name>
<dbReference type="Pfam" id="PF17132">
    <property type="entry name" value="Glyco_hydro_106"/>
    <property type="match status" value="1"/>
</dbReference>
<evidence type="ECO:0008006" key="3">
    <source>
        <dbReference type="Google" id="ProtNLM"/>
    </source>
</evidence>
<dbReference type="EMBL" id="LCCZ01000002">
    <property type="protein sequence ID" value="KKS44682.1"/>
    <property type="molecule type" value="Genomic_DNA"/>
</dbReference>
<proteinExistence type="predicted"/>
<evidence type="ECO:0000313" key="2">
    <source>
        <dbReference type="Proteomes" id="UP000034875"/>
    </source>
</evidence>
<dbReference type="AlphaFoldDB" id="A0A0G0Z7I5"/>
<protein>
    <recommendedName>
        <fullName evidence="3">Glycoside hydrolase family 2 sugar binding protein</fullName>
    </recommendedName>
</protein>
<dbReference type="Proteomes" id="UP000034875">
    <property type="component" value="Unassembled WGS sequence"/>
</dbReference>
<dbReference type="InterPro" id="IPR053161">
    <property type="entry name" value="Ulvan_degrading_GH"/>
</dbReference>
<gene>
    <name evidence="1" type="ORF">UV05_C0002G0014</name>
</gene>
<evidence type="ECO:0000313" key="1">
    <source>
        <dbReference type="EMBL" id="KKS44682.1"/>
    </source>
</evidence>
<dbReference type="SUPFAM" id="SSF49785">
    <property type="entry name" value="Galactose-binding domain-like"/>
    <property type="match status" value="1"/>
</dbReference>
<comment type="caution">
    <text evidence="1">The sequence shown here is derived from an EMBL/GenBank/DDBJ whole genome shotgun (WGS) entry which is preliminary data.</text>
</comment>
<reference evidence="1 2" key="1">
    <citation type="journal article" date="2015" name="Nature">
        <title>rRNA introns, odd ribosomes, and small enigmatic genomes across a large radiation of phyla.</title>
        <authorList>
            <person name="Brown C.T."/>
            <person name="Hug L.A."/>
            <person name="Thomas B.C."/>
            <person name="Sharon I."/>
            <person name="Castelle C.J."/>
            <person name="Singh A."/>
            <person name="Wilkins M.J."/>
            <person name="Williams K.H."/>
            <person name="Banfield J.F."/>
        </authorList>
    </citation>
    <scope>NUCLEOTIDE SEQUENCE [LARGE SCALE GENOMIC DNA]</scope>
</reference>